<evidence type="ECO:0000313" key="2">
    <source>
        <dbReference type="EMBL" id="TDR44155.1"/>
    </source>
</evidence>
<feature type="signal peptide" evidence="1">
    <location>
        <begin position="1"/>
        <end position="24"/>
    </location>
</feature>
<feature type="chain" id="PRO_5020394379" evidence="1">
    <location>
        <begin position="25"/>
        <end position="336"/>
    </location>
</feature>
<evidence type="ECO:0000313" key="3">
    <source>
        <dbReference type="Proteomes" id="UP000295293"/>
    </source>
</evidence>
<accession>A0A4R6YYP9</accession>
<dbReference type="EMBL" id="SNZH01000006">
    <property type="protein sequence ID" value="TDR44155.1"/>
    <property type="molecule type" value="Genomic_DNA"/>
</dbReference>
<gene>
    <name evidence="2" type="ORF">DFR29_106303</name>
</gene>
<comment type="caution">
    <text evidence="2">The sequence shown here is derived from an EMBL/GenBank/DDBJ whole genome shotgun (WGS) entry which is preliminary data.</text>
</comment>
<dbReference type="RefSeq" id="WP_133818890.1">
    <property type="nucleotide sequence ID" value="NZ_SNZH01000006.1"/>
</dbReference>
<keyword evidence="3" id="KW-1185">Reference proteome</keyword>
<dbReference type="AlphaFoldDB" id="A0A4R6YYP9"/>
<reference evidence="2 3" key="1">
    <citation type="submission" date="2019-03" db="EMBL/GenBank/DDBJ databases">
        <title>Genomic Encyclopedia of Type Strains, Phase IV (KMG-IV): sequencing the most valuable type-strain genomes for metagenomic binning, comparative biology and taxonomic classification.</title>
        <authorList>
            <person name="Goeker M."/>
        </authorList>
    </citation>
    <scope>NUCLEOTIDE SEQUENCE [LARGE SCALE GENOMIC DNA]</scope>
    <source>
        <strain evidence="2 3">DSM 21667</strain>
    </source>
</reference>
<evidence type="ECO:0000256" key="1">
    <source>
        <dbReference type="SAM" id="SignalP"/>
    </source>
</evidence>
<dbReference type="Proteomes" id="UP000295293">
    <property type="component" value="Unassembled WGS sequence"/>
</dbReference>
<proteinExistence type="predicted"/>
<protein>
    <submittedName>
        <fullName evidence="2">Uncharacterized protein</fullName>
    </submittedName>
</protein>
<name>A0A4R6YYP9_9GAMM</name>
<organism evidence="2 3">
    <name type="scientific">Tahibacter aquaticus</name>
    <dbReference type="NCBI Taxonomy" id="520092"/>
    <lineage>
        <taxon>Bacteria</taxon>
        <taxon>Pseudomonadati</taxon>
        <taxon>Pseudomonadota</taxon>
        <taxon>Gammaproteobacteria</taxon>
        <taxon>Lysobacterales</taxon>
        <taxon>Rhodanobacteraceae</taxon>
        <taxon>Tahibacter</taxon>
    </lineage>
</organism>
<sequence>MKNFATLSQLAAALALATAVPAFAADVARNGYAEALYADYARDADSRIAFGVETLQAGALTDIAGRSLESLVGSSSYLIEANDGPIGLSELRIGPVDQAKVNNEAFAATVDGFAAAGLPLDQGSYRLLDIAVAMDKQVQQHRAVEFCWSARAHCVVFDPNIEFLDSIVNGHRELRAQGYAPREERIAAPATEAVTARCGLASDPRYIMKSLTWGAYKRTYKNVYGITMVTKNLGGQQSGIRCTSSCAVAPFGYSNSSSAFANIPFSVDCGNAFGSGTTGRTGKFDAETKCSHRLTFSAKADASVANRGSASVDIKWDTTGSIDSNGGHMIDTCGMF</sequence>
<dbReference type="OrthoDB" id="9828179at2"/>
<keyword evidence="1" id="KW-0732">Signal</keyword>